<dbReference type="Pfam" id="PF07669">
    <property type="entry name" value="Eco57I"/>
    <property type="match status" value="1"/>
</dbReference>
<evidence type="ECO:0000259" key="9">
    <source>
        <dbReference type="Pfam" id="PF07669"/>
    </source>
</evidence>
<organism evidence="13">
    <name type="scientific">Woronichinia naegeliana WA131</name>
    <dbReference type="NCBI Taxonomy" id="2824559"/>
    <lineage>
        <taxon>Bacteria</taxon>
        <taxon>Bacillati</taxon>
        <taxon>Cyanobacteriota</taxon>
        <taxon>Cyanophyceae</taxon>
        <taxon>Synechococcales</taxon>
        <taxon>Coelosphaeriaceae</taxon>
        <taxon>Woronichinia</taxon>
    </lineage>
</organism>
<dbReference type="Gene3D" id="3.40.50.150">
    <property type="entry name" value="Vaccinia Virus protein VP39"/>
    <property type="match status" value="2"/>
</dbReference>
<keyword evidence="6" id="KW-0238">DNA-binding</keyword>
<dbReference type="EC" id="2.1.1.72" evidence="1"/>
<dbReference type="InterPro" id="IPR050953">
    <property type="entry name" value="N4_N6_ade-DNA_methylase"/>
</dbReference>
<dbReference type="Proteomes" id="UP001065613">
    <property type="component" value="Chromosome"/>
</dbReference>
<dbReference type="Pfam" id="PF25120">
    <property type="entry name" value="DUF7814"/>
    <property type="match status" value="1"/>
</dbReference>
<dbReference type="EMBL" id="CP073041">
    <property type="protein sequence ID" value="UXE60418.1"/>
    <property type="molecule type" value="Genomic_DNA"/>
</dbReference>
<protein>
    <recommendedName>
        <fullName evidence="1">site-specific DNA-methyltransferase (adenine-specific)</fullName>
        <ecNumber evidence="1">2.1.1.72</ecNumber>
    </recommendedName>
</protein>
<dbReference type="PROSITE" id="PS00092">
    <property type="entry name" value="N6_MTASE"/>
    <property type="match status" value="1"/>
</dbReference>
<evidence type="ECO:0000256" key="4">
    <source>
        <dbReference type="ARBA" id="ARBA00022691"/>
    </source>
</evidence>
<keyword evidence="5" id="KW-0680">Restriction system</keyword>
<dbReference type="PRINTS" id="PR00507">
    <property type="entry name" value="N12N6MTFRASE"/>
</dbReference>
<accession>A0A977PVQ7</accession>
<feature type="domain" description="Type II methyltransferase M.TaqI-like" evidence="9">
    <location>
        <begin position="624"/>
        <end position="912"/>
    </location>
</feature>
<gene>
    <name evidence="13" type="ORF">KA717_33515</name>
</gene>
<dbReference type="SUPFAM" id="SSF53335">
    <property type="entry name" value="S-adenosyl-L-methionine-dependent methyltransferases"/>
    <property type="match status" value="1"/>
</dbReference>
<name>A0A977PVQ7_9CYAN</name>
<evidence type="ECO:0000256" key="1">
    <source>
        <dbReference type="ARBA" id="ARBA00011900"/>
    </source>
</evidence>
<dbReference type="PANTHER" id="PTHR33841:SF1">
    <property type="entry name" value="DNA METHYLTRANSFERASE A"/>
    <property type="match status" value="1"/>
</dbReference>
<dbReference type="GO" id="GO:0003677">
    <property type="term" value="F:DNA binding"/>
    <property type="evidence" value="ECO:0007669"/>
    <property type="project" value="UniProtKB-KW"/>
</dbReference>
<dbReference type="InterPro" id="IPR056716">
    <property type="entry name" value="DUF7814"/>
</dbReference>
<sequence>MVNFGSPRQSLNKAFLKVNPVGNEVNHFVQNLLALLGNIQESESEEFHKNLISDFLKKSYYDSRYFINTKARYDLVIHTGKDSSSAVGVILELKSPTNKTEMPKPEQLNGKALQQLLFYFLQERVTGKNLELKHLIITNCYEWFVFDAHEFERCFANDKVLLKTFEEFMAGGLTGTRTDFFYQNIAKPAIAQVIDRVKFTHFDLRDLENLDLIDLYKFLTPEHLLKLPFVNDSNSLNKPFYNELLYIIGLTEVKDKGKKLIGRVKEGDRQAGSLIENAISRLESLGKLSRLSKPEEFGDTDEERLFNVALRLSINWINRILFLKLLEAQLIKYHQGDLDSIREFAFLNLEKVKSYNDLDGLFFDILAKEENKREKDVKDTFANIPYLNSSLFELLEIEHETILMGNLKDRALPIFGATVLKDSNGNRRSGNINTLKYLFEFLSAYRFDRDESEDSQEDSEKLINASVLGLIFEKINGYKDGSFYTPSFITMYMCRETIRRAVVQKFNEVKGWNCEKIRDLHGRIEDKMEANAIINSLKICDPAVGSGHFLVSALNEMIAIKSELRVLLDKEGMSLRDYRVEVRNDKLLVYDDEGKLFDYRPNNAERQRVQETLFHEKQTIIEGCLFGVDINPNSVNICRLRLWIELLKHAYYRVDGKLETLPNIDINIKEGNSLISQFGIDVDLKLILFQQKNQSLINEYKNTVKSYFSATVSIEKHNIRNNMKKQKANLKNCLKQTHKESKKLKSLRKKLEDMMQQSTLPVIDPNEVAKDITKLRSEIKKLEQVEKEKTAQKDEIYSNTFEWRFEFPQVLNDDSDFVGFDVVIGNPPYIRQEEIKELKPFLERNYQCYTGVADLFVYFYELGLNLLKPNGHLTYISSNKYFRAGYGEKLRQFLTDSTTIYNLIDFGDYPVFEEAIAYPSIITLSKAKPENNQVQALSWDEAKKQDIAQFATILEQDGLRILQANLKPDGWRLESSQNFDLLTKLRNIGRPLGEHVNGALYYGIKTGLNEAFVIDRATRDRLINEHPSSSKVIKPLLRGRDVKRWCVDYQDLYLIFTRRGINIKNYPAIEKYLSQYRDRLTAGVEGGRKAGSYEWYEIQDNVAYWQEFEKSKIVWGNLATSPQFALAPVNSYVCAPANLIVSENNNYLLAILNSKAAQYVISQNAALRQGGFLEFKPIYVSQVTIPAATESQRTAMEKLVQKCLDAKKGDPKADTNELEQAINALVYQLYGLTEEEIKIVEGER</sequence>
<dbReference type="InterPro" id="IPR011639">
    <property type="entry name" value="MethylTrfase_TaqI-like_dom"/>
</dbReference>
<dbReference type="PANTHER" id="PTHR33841">
    <property type="entry name" value="DNA METHYLTRANSFERASE YEEA-RELATED"/>
    <property type="match status" value="1"/>
</dbReference>
<evidence type="ECO:0000256" key="3">
    <source>
        <dbReference type="ARBA" id="ARBA00022679"/>
    </source>
</evidence>
<evidence type="ECO:0000256" key="5">
    <source>
        <dbReference type="ARBA" id="ARBA00022747"/>
    </source>
</evidence>
<dbReference type="Pfam" id="PF12950">
    <property type="entry name" value="TaqI_C"/>
    <property type="match status" value="1"/>
</dbReference>
<keyword evidence="8" id="KW-0175">Coiled coil</keyword>
<evidence type="ECO:0000256" key="6">
    <source>
        <dbReference type="ARBA" id="ARBA00023125"/>
    </source>
</evidence>
<evidence type="ECO:0000259" key="10">
    <source>
        <dbReference type="Pfam" id="PF12950"/>
    </source>
</evidence>
<dbReference type="InterPro" id="IPR025931">
    <property type="entry name" value="TaqI_C"/>
</dbReference>
<keyword evidence="4" id="KW-0949">S-adenosyl-L-methionine</keyword>
<keyword evidence="2 13" id="KW-0489">Methyltransferase</keyword>
<evidence type="ECO:0000313" key="13">
    <source>
        <dbReference type="EMBL" id="UXE60418.1"/>
    </source>
</evidence>
<proteinExistence type="predicted"/>
<comment type="catalytic activity">
    <reaction evidence="7">
        <text>a 2'-deoxyadenosine in DNA + S-adenosyl-L-methionine = an N(6)-methyl-2'-deoxyadenosine in DNA + S-adenosyl-L-homocysteine + H(+)</text>
        <dbReference type="Rhea" id="RHEA:15197"/>
        <dbReference type="Rhea" id="RHEA-COMP:12418"/>
        <dbReference type="Rhea" id="RHEA-COMP:12419"/>
        <dbReference type="ChEBI" id="CHEBI:15378"/>
        <dbReference type="ChEBI" id="CHEBI:57856"/>
        <dbReference type="ChEBI" id="CHEBI:59789"/>
        <dbReference type="ChEBI" id="CHEBI:90615"/>
        <dbReference type="ChEBI" id="CHEBI:90616"/>
        <dbReference type="EC" id="2.1.1.72"/>
    </reaction>
</comment>
<evidence type="ECO:0000256" key="2">
    <source>
        <dbReference type="ARBA" id="ARBA00022603"/>
    </source>
</evidence>
<evidence type="ECO:0000259" key="12">
    <source>
        <dbReference type="Pfam" id="PF25120"/>
    </source>
</evidence>
<evidence type="ECO:0000259" key="11">
    <source>
        <dbReference type="Pfam" id="PF23653"/>
    </source>
</evidence>
<dbReference type="AlphaFoldDB" id="A0A977PVQ7"/>
<feature type="coiled-coil region" evidence="8">
    <location>
        <begin position="716"/>
        <end position="795"/>
    </location>
</feature>
<dbReference type="GO" id="GO:0032259">
    <property type="term" value="P:methylation"/>
    <property type="evidence" value="ECO:0007669"/>
    <property type="project" value="UniProtKB-KW"/>
</dbReference>
<feature type="domain" description="DUF7814" evidence="12">
    <location>
        <begin position="233"/>
        <end position="463"/>
    </location>
</feature>
<dbReference type="GO" id="GO:0009007">
    <property type="term" value="F:site-specific DNA-methyltransferase (adenine-specific) activity"/>
    <property type="evidence" value="ECO:0007669"/>
    <property type="project" value="UniProtKB-EC"/>
</dbReference>
<evidence type="ECO:0000256" key="8">
    <source>
        <dbReference type="SAM" id="Coils"/>
    </source>
</evidence>
<dbReference type="InterPro" id="IPR055573">
    <property type="entry name" value="DUF7149"/>
</dbReference>
<dbReference type="Pfam" id="PF23653">
    <property type="entry name" value="DUF7149"/>
    <property type="match status" value="1"/>
</dbReference>
<dbReference type="GO" id="GO:0009307">
    <property type="term" value="P:DNA restriction-modification system"/>
    <property type="evidence" value="ECO:0007669"/>
    <property type="project" value="UniProtKB-KW"/>
</dbReference>
<dbReference type="InterPro" id="IPR029063">
    <property type="entry name" value="SAM-dependent_MTases_sf"/>
</dbReference>
<dbReference type="KEGG" id="wna:KA717_33515"/>
<dbReference type="InterPro" id="IPR002052">
    <property type="entry name" value="DNA_methylase_N6_adenine_CS"/>
</dbReference>
<feature type="domain" description="DUF7149" evidence="11">
    <location>
        <begin position="6"/>
        <end position="232"/>
    </location>
</feature>
<reference evidence="13" key="1">
    <citation type="submission" date="2021-04" db="EMBL/GenBank/DDBJ databases">
        <title>Genome sequence of Woronichinia naegeliana from Washington state freshwater lake bloom.</title>
        <authorList>
            <person name="Dreher T.W."/>
        </authorList>
    </citation>
    <scope>NUCLEOTIDE SEQUENCE</scope>
    <source>
        <strain evidence="13">WA131</strain>
    </source>
</reference>
<keyword evidence="3" id="KW-0808">Transferase</keyword>
<feature type="domain" description="TaqI-like C-terminal specificity" evidence="10">
    <location>
        <begin position="1034"/>
        <end position="1182"/>
    </location>
</feature>
<evidence type="ECO:0000256" key="7">
    <source>
        <dbReference type="ARBA" id="ARBA00047942"/>
    </source>
</evidence>